<keyword evidence="15" id="KW-0325">Glycoprotein</keyword>
<dbReference type="Pfam" id="PF07714">
    <property type="entry name" value="PK_Tyr_Ser-Thr"/>
    <property type="match status" value="1"/>
</dbReference>
<reference evidence="26 27" key="1">
    <citation type="submission" date="2015-01" db="EMBL/GenBank/DDBJ databases">
        <title>Evolution of Trichinella species and genotypes.</title>
        <authorList>
            <person name="Korhonen P.K."/>
            <person name="Edoardo P."/>
            <person name="Giuseppe L.R."/>
            <person name="Gasser R.B."/>
        </authorList>
    </citation>
    <scope>NUCLEOTIDE SEQUENCE [LARGE SCALE GENOMIC DNA]</scope>
    <source>
        <strain evidence="26">ISS37</strain>
    </source>
</reference>
<evidence type="ECO:0000256" key="7">
    <source>
        <dbReference type="ARBA" id="ARBA00022737"/>
    </source>
</evidence>
<keyword evidence="10 18" id="KW-0378">Hydrolase</keyword>
<sequence length="3068" mass="345935">MVSPELNAANLGRVVGSTVVTVALSPRLTCLSISVFLALFGYGALFCPSAEQWTRASILLQQYCSDDCNRTLMVLPGVYHTSGDDYGKKKKNTFEDLTNECKFGCTYWNPERKKSCLISCEGSAPYCRGCLNGEQRWQSCVQQSVGSIRLETAHLPSHEGVQVQWLDRIALDTVYEIVWRLQIRPSGTYPNLPVHWSDVDTDIQRLSGNVRIAFISYAKLRSFVDYQLRLVAMHHDRLLARTVPVQLSHVSKSDLSSALLNLHLVTVRETQAYVSWNPSLVEQVPELKFQVELRTRATNELLIYETVNFSYYMFSNLIPGHAYECTVRGAVSEKTNSAVGLSGNVVFETHSLVDTLSSDLMKPMLLYASQSTVSMIKNVDDFLLKTNPTPIFEDKAFQVAALAYGEGDVFIASRDGQIVKFSIADNSAIQRAVLLFSLLTHIQAIGYDFAKQQIFVLSNTQIILCKLNSKRCQIVLRTAEIMDNIVVDSINGYLYGNSGWKLFRAPLANVEALAEIDIPSGMKQSFDDKLKLSIDHPAQLLVIQVNGSVMAYSLTSNRLENIRLNKLHPDSRRSYDSFVKFQSWQKRLFWISSPCVDALNPADGSCIYSEENNPNNGLLNIHNYLLPVNHGKLVDLVLLAPMMRYSLLPAPSNLSAFFTSNSVRMIWNIGKPFPFQAQLEWREFNFEIEITDNDQMVYRQAGIDQLSFVYSGLSSGRRYLLRVRACLSVGHCSNWAELSGTTYSSSWPEDNDQQFSLFSQDQTVLRFDLAGNVRNSLQASEQPIQFITMADGAGEIFTVGDSLVKRLPQNELVTRLQYAEPISAIAYEPFGQEMYWTSKSGIFRQSLKEPNLLKISSDGLIQWFHLMPKHGLVVLGSCDHVYTLYLTGMFHRRYFSCDNVDCQILGVSVSEDADSAVVYYLVEQGDSVVLNSVDVKNEKINTLAKADAFNSRRNIWTEIKVFYVVNNNKLVILSRNGQLMLVESDLQSVSVYPFQHVVHITRLLNSWPYNITWSPPCCLTVDLKLGDPNEPRPFLQWNDTSSDNLPSDVPFVKYYNLSMLAGEKNNEKLVSATITKDNEIPIGADILEKKDFNVQLMEIALWRRAHVSKAFTAPDMFPLPPAQTALNVVHIKNPFNITADVIFSWTPVVWNGKPKFYKIYCWRFDGDSTNRTYLVKGREIDWRSTRYDISRISQNWIVYCSVSAVNANKGESKRTVPISVVTSENSPPSIILIVTSSGLYQYHVDFERVLDSTISGPYKAATYGKDFIYAIRNQSEGDYLVKFHSYGLAVIEQLPLSKYLSSATLLTYDWIGERVLLVGRSRQHGHIQGDSIYVISLDNEAEPRSLFTTHPGYEILSIAYNPMDSHVYFVESFGGKYSLKSWLSGSDQLVTFECVPSSPVFSMTFLNPASVEPTSFMITGNGIADSKNCTVIIDASHLHGVEMNAVVSIGHDVNHFYLVERETLRILNRKRLEIVELSFTGVRQVLSTSPQYQPFPDIECMKLPSTVKSFTVTSLSNTGVLIACVLSDKPSDCGNVTDLPINYELKLSPQTKKNFEDIRQSLIKESRSVTFHVEGLVPGIEYMVKVKWWNRFTKPKIYEPGPLSFYTSYLIPVQNLDAFPIAPDKVQLLWIPFIDADNNQPIPVDYRIVMQNYENNTLQEVVSCSTNPCQYLFGNLDPSTLYFVQAYAIDLPKQSNMVHEQHNVAASSAISVTTFDLPVRYDEKDFTSSHTSIAFQLIEDISPSLQQITVEYQLADETLWHVIEASWVEKEKRGYRIDNLKQNQAFLFRAHAKYSTNRIYMGTLRSFPDTFNQQLPPLATKGQAVQMSLKVELVQLDGKKHLKWKILNNEDNFKVQNFIISYRANSNVDWVKFAVLPSTTWSTLVPEPVSNVDRDMEFRVEAVVDDNVIMSGYWQPNTENSLSPAVIAAVVFISILLTALIFIIVICTIRRKKLSRHMSRMMPEEKKPTFVPNTPEVLDQLPAEDLNSLPHIPRSCISIVRELGRGAFGEVYEGLAYNLPKFGPKSLPVAVKTLRPGSTYAEKVRFIKEAILMSHFDHPNIVALRGVCFETEPHWIILELMEAGDLLKYLRSVRATNSMPSQVSLKDLLCIAIDVARGCTYLEEIHHVHRDLAARNCLITSRNPAMRVVKIGDFGMTRDVYEEDYYRVEGHGLLPVRWMAPESMIDGVFTTKTDVWSSNSKTMLFRSFAVLLWEVMTLGKQPYSGRSNWDVLNYVRIGGRLEKPPSCPIEMFEIMLACWAFEAKDRPAFSALLYRLMSLLDLPEYNSDQPFPQFNGISPMRHSTDLTSGNLNSSYSDDKVQVCATRSSARFFRGKNSSSVAEKTKSRGSSFRSLRKKKKEPAPPLPSKEEVNMPPDMRLSTGRPASQVSSSGTESMVLFGSDAYEIPLIRNLSKSARSELKKLNASEPQYHHNFALDIGESSPSEQSSYGPAVISRLPEGSLPPVPCVKAPRRTKKLNKEIPVEENSKTAAQFDDTYENVRDDDDDDVEAVPKLHFIYLHLLFDKQNLKNENANESLNIFQHRYYPSQNQKFASNPMRCWAVLKTVLISSVLYSRSINTLEMSKSLLSVDFEVFGKVQGVFFRKSTVEKAKDLGLVGWCQNTKTGTVIGQVEGPKNEVNEMKIWLEKVGSPSSRIDKAVFKNEKEISTLNFNSFDVKRASLFLLYLSLLKSILRIMPFMNISDFSKRELCFMVCSSIIPASASWYYWKCVSHQQNIIDFWNNLEKPKWDSLLSNTTTAQIIDIVVGMPLPASHYMLYKFSDGFKTPVSKCALASMLIFYATYAASALTVCFQRPYVLNLHRADMWFSLLLRTNWKNLLSEAEKLITHSGSYSSLQYLLNNDVASVTLGVRKLLGSKHKLLKTLKYFLYDGHEVLRTLSATVLLISDTVNSTVDLADLDDGHCKGPLLNSQCSLAEICEIIYAANFIHRSIVNRIITTKQEQEHGDSRQLLALGNRMAVLGGDYLLANASLALANIGNAKLKLSIANGPFQAVDSNSIPLFPTLVASGAVMDDLMRRYKTTALAALNQLPQCHSSRSLGTFVSSVNLAV</sequence>
<dbReference type="InterPro" id="IPR020456">
    <property type="entry name" value="Acylphosphatase"/>
</dbReference>
<feature type="active site" evidence="18">
    <location>
        <position position="2603"/>
    </location>
</feature>
<gene>
    <name evidence="26" type="primary">Pdss2</name>
    <name evidence="26" type="ORF">T07_3798</name>
</gene>
<dbReference type="GO" id="GO:0043235">
    <property type="term" value="C:receptor complex"/>
    <property type="evidence" value="ECO:0007669"/>
    <property type="project" value="TreeGrafter"/>
</dbReference>
<dbReference type="InterPro" id="IPR008949">
    <property type="entry name" value="Isoprenoid_synthase_dom_sf"/>
</dbReference>
<dbReference type="Proteomes" id="UP000054630">
    <property type="component" value="Unassembled WGS sequence"/>
</dbReference>
<evidence type="ECO:0000256" key="21">
    <source>
        <dbReference type="SAM" id="MobiDB-lite"/>
    </source>
</evidence>
<keyword evidence="11 19" id="KW-0067">ATP-binding</keyword>
<comment type="caution">
    <text evidence="26">The sequence shown here is derived from an EMBL/GenBank/DDBJ whole genome shotgun (WGS) entry which is preliminary data.</text>
</comment>
<dbReference type="GO" id="GO:0005524">
    <property type="term" value="F:ATP binding"/>
    <property type="evidence" value="ECO:0007669"/>
    <property type="project" value="UniProtKB-UniRule"/>
</dbReference>
<dbReference type="SUPFAM" id="SSF69322">
    <property type="entry name" value="Tricorn protease domain 2"/>
    <property type="match status" value="1"/>
</dbReference>
<dbReference type="PANTHER" id="PTHR24416:SF525">
    <property type="entry name" value="INSULIN-LIKE RECEPTOR"/>
    <property type="match status" value="1"/>
</dbReference>
<keyword evidence="4" id="KW-0808">Transferase</keyword>
<feature type="binding site" evidence="19">
    <location>
        <position position="2032"/>
    </location>
    <ligand>
        <name>ATP</name>
        <dbReference type="ChEBI" id="CHEBI:30616"/>
    </ligand>
</feature>
<feature type="domain" description="Acylphosphatase-like" evidence="25">
    <location>
        <begin position="2588"/>
        <end position="2678"/>
    </location>
</feature>
<evidence type="ECO:0000256" key="22">
    <source>
        <dbReference type="SAM" id="Phobius"/>
    </source>
</evidence>
<dbReference type="STRING" id="6336.A0A0V0SA20"/>
<evidence type="ECO:0000256" key="12">
    <source>
        <dbReference type="ARBA" id="ARBA00022989"/>
    </source>
</evidence>
<dbReference type="Gene3D" id="3.30.70.100">
    <property type="match status" value="1"/>
</dbReference>
<evidence type="ECO:0000256" key="2">
    <source>
        <dbReference type="ARBA" id="ARBA00005614"/>
    </source>
</evidence>
<dbReference type="InterPro" id="IPR020635">
    <property type="entry name" value="Tyr_kinase_cat_dom"/>
</dbReference>
<dbReference type="InterPro" id="IPR002011">
    <property type="entry name" value="Tyr_kinase_rcpt_2_CS"/>
</dbReference>
<protein>
    <recommendedName>
        <fullName evidence="18">acylphosphatase</fullName>
        <ecNumber evidence="18">3.6.1.7</ecNumber>
    </recommendedName>
</protein>
<evidence type="ECO:0000259" key="24">
    <source>
        <dbReference type="PROSITE" id="PS50853"/>
    </source>
</evidence>
<evidence type="ECO:0000256" key="9">
    <source>
        <dbReference type="ARBA" id="ARBA00022777"/>
    </source>
</evidence>
<comment type="similarity">
    <text evidence="2 20">Belongs to the acylphosphatase family.</text>
</comment>
<dbReference type="InterPro" id="IPR017441">
    <property type="entry name" value="Protein_kinase_ATP_BS"/>
</dbReference>
<dbReference type="InterPro" id="IPR001245">
    <property type="entry name" value="Ser-Thr/Tyr_kinase_cat_dom"/>
</dbReference>
<evidence type="ECO:0000256" key="16">
    <source>
        <dbReference type="ARBA" id="ARBA00047645"/>
    </source>
</evidence>
<dbReference type="SUPFAM" id="SSF54975">
    <property type="entry name" value="Acylphosphatase/BLUF domain-like"/>
    <property type="match status" value="1"/>
</dbReference>
<dbReference type="Gene3D" id="3.30.200.20">
    <property type="entry name" value="Phosphorylase Kinase, domain 1"/>
    <property type="match status" value="1"/>
</dbReference>
<dbReference type="FunFam" id="1.10.510.10:FF:001901">
    <property type="entry name" value="Proto-oncogene tyrosine-protein kinase ROS"/>
    <property type="match status" value="1"/>
</dbReference>
<feature type="compositionally biased region" description="Polar residues" evidence="21">
    <location>
        <begin position="2383"/>
        <end position="2392"/>
    </location>
</feature>
<dbReference type="PANTHER" id="PTHR24416">
    <property type="entry name" value="TYROSINE-PROTEIN KINASE RECEPTOR"/>
    <property type="match status" value="1"/>
</dbReference>
<comment type="catalytic activity">
    <reaction evidence="17">
        <text>L-tyrosyl-[protein] + ATP = O-phospho-L-tyrosyl-[protein] + ADP + H(+)</text>
        <dbReference type="Rhea" id="RHEA:10596"/>
        <dbReference type="Rhea" id="RHEA-COMP:10136"/>
        <dbReference type="Rhea" id="RHEA-COMP:20101"/>
        <dbReference type="ChEBI" id="CHEBI:15378"/>
        <dbReference type="ChEBI" id="CHEBI:30616"/>
        <dbReference type="ChEBI" id="CHEBI:46858"/>
        <dbReference type="ChEBI" id="CHEBI:61978"/>
        <dbReference type="ChEBI" id="CHEBI:456216"/>
        <dbReference type="EC" id="2.7.10.1"/>
    </reaction>
</comment>
<feature type="domain" description="Fibronectin type-III" evidence="24">
    <location>
        <begin position="1612"/>
        <end position="1709"/>
    </location>
</feature>
<evidence type="ECO:0000256" key="13">
    <source>
        <dbReference type="ARBA" id="ARBA00023136"/>
    </source>
</evidence>
<evidence type="ECO:0000256" key="4">
    <source>
        <dbReference type="ARBA" id="ARBA00022679"/>
    </source>
</evidence>
<evidence type="ECO:0000259" key="25">
    <source>
        <dbReference type="PROSITE" id="PS51160"/>
    </source>
</evidence>
<evidence type="ECO:0000256" key="19">
    <source>
        <dbReference type="PROSITE-ProRule" id="PRU10141"/>
    </source>
</evidence>
<dbReference type="SUPFAM" id="SSF48576">
    <property type="entry name" value="Terpenoid synthases"/>
    <property type="match status" value="1"/>
</dbReference>
<feature type="region of interest" description="Disordered" evidence="21">
    <location>
        <begin position="2334"/>
        <end position="2392"/>
    </location>
</feature>
<evidence type="ECO:0000256" key="17">
    <source>
        <dbReference type="ARBA" id="ARBA00051243"/>
    </source>
</evidence>
<keyword evidence="12 22" id="KW-1133">Transmembrane helix</keyword>
<keyword evidence="27" id="KW-1185">Reference proteome</keyword>
<evidence type="ECO:0000256" key="1">
    <source>
        <dbReference type="ARBA" id="ARBA00004479"/>
    </source>
</evidence>
<dbReference type="Pfam" id="PF00708">
    <property type="entry name" value="Acylphosphatase"/>
    <property type="match status" value="1"/>
</dbReference>
<dbReference type="PROSITE" id="PS00239">
    <property type="entry name" value="RECEPTOR_TYR_KIN_II"/>
    <property type="match status" value="1"/>
</dbReference>
<evidence type="ECO:0000256" key="3">
    <source>
        <dbReference type="ARBA" id="ARBA00022553"/>
    </source>
</evidence>
<evidence type="ECO:0000256" key="18">
    <source>
        <dbReference type="PROSITE-ProRule" id="PRU00520"/>
    </source>
</evidence>
<dbReference type="GO" id="GO:0007169">
    <property type="term" value="P:cell surface receptor protein tyrosine kinase signaling pathway"/>
    <property type="evidence" value="ECO:0007669"/>
    <property type="project" value="InterPro"/>
</dbReference>
<dbReference type="GO" id="GO:0003998">
    <property type="term" value="F:acylphosphatase activity"/>
    <property type="evidence" value="ECO:0007669"/>
    <property type="project" value="UniProtKB-EC"/>
</dbReference>
<dbReference type="EC" id="3.6.1.7" evidence="18"/>
<comment type="catalytic activity">
    <reaction evidence="16 18">
        <text>an acyl phosphate + H2O = a carboxylate + phosphate + H(+)</text>
        <dbReference type="Rhea" id="RHEA:14965"/>
        <dbReference type="ChEBI" id="CHEBI:15377"/>
        <dbReference type="ChEBI" id="CHEBI:15378"/>
        <dbReference type="ChEBI" id="CHEBI:29067"/>
        <dbReference type="ChEBI" id="CHEBI:43474"/>
        <dbReference type="ChEBI" id="CHEBI:59918"/>
        <dbReference type="EC" id="3.6.1.7"/>
    </reaction>
</comment>
<dbReference type="SUPFAM" id="SSF49265">
    <property type="entry name" value="Fibronectin type III"/>
    <property type="match status" value="3"/>
</dbReference>
<feature type="domain" description="Fibronectin type-III" evidence="24">
    <location>
        <begin position="258"/>
        <end position="352"/>
    </location>
</feature>
<dbReference type="EMBL" id="JYDL01000023">
    <property type="protein sequence ID" value="KRX23542.1"/>
    <property type="molecule type" value="Genomic_DNA"/>
</dbReference>
<evidence type="ECO:0000256" key="10">
    <source>
        <dbReference type="ARBA" id="ARBA00022801"/>
    </source>
</evidence>
<dbReference type="Pfam" id="PF00041">
    <property type="entry name" value="fn3"/>
    <property type="match status" value="1"/>
</dbReference>
<dbReference type="PRINTS" id="PR00109">
    <property type="entry name" value="TYRKINASE"/>
</dbReference>
<evidence type="ECO:0000256" key="14">
    <source>
        <dbReference type="ARBA" id="ARBA00023137"/>
    </source>
</evidence>
<keyword evidence="7" id="KW-0677">Repeat</keyword>
<dbReference type="PROSITE" id="PS50853">
    <property type="entry name" value="FN3"/>
    <property type="match status" value="4"/>
</dbReference>
<dbReference type="Gene3D" id="1.10.510.10">
    <property type="entry name" value="Transferase(Phosphotransferase) domain 1"/>
    <property type="match status" value="1"/>
</dbReference>
<dbReference type="OrthoDB" id="65481at2759"/>
<dbReference type="PROSITE" id="PS00107">
    <property type="entry name" value="PROTEIN_KINASE_ATP"/>
    <property type="match status" value="1"/>
</dbReference>
<dbReference type="InterPro" id="IPR001792">
    <property type="entry name" value="Acylphosphatase-like_dom"/>
</dbReference>
<dbReference type="InterPro" id="IPR050122">
    <property type="entry name" value="RTK"/>
</dbReference>
<dbReference type="FunFam" id="3.30.70.100:FF:000011">
    <property type="entry name" value="Acylphosphatase"/>
    <property type="match status" value="1"/>
</dbReference>
<dbReference type="Gene3D" id="1.10.600.10">
    <property type="entry name" value="Farnesyl Diphosphate Synthase"/>
    <property type="match status" value="1"/>
</dbReference>
<feature type="domain" description="Fibronectin type-III" evidence="24">
    <location>
        <begin position="1122"/>
        <end position="1225"/>
    </location>
</feature>
<accession>A0A0V0SA20</accession>
<dbReference type="InterPro" id="IPR011047">
    <property type="entry name" value="Quinoprotein_ADH-like_sf"/>
</dbReference>
<dbReference type="CDD" id="cd00063">
    <property type="entry name" value="FN3"/>
    <property type="match status" value="2"/>
</dbReference>
<dbReference type="PRINTS" id="PR00112">
    <property type="entry name" value="ACYLPHPHTASE"/>
</dbReference>
<dbReference type="GO" id="GO:0004714">
    <property type="term" value="F:transmembrane receptor protein tyrosine kinase activity"/>
    <property type="evidence" value="ECO:0007669"/>
    <property type="project" value="UniProtKB-EC"/>
</dbReference>
<dbReference type="SUPFAM" id="SSF50998">
    <property type="entry name" value="Quinoprotein alcohol dehydrogenase-like"/>
    <property type="match status" value="1"/>
</dbReference>
<dbReference type="SMART" id="SM00219">
    <property type="entry name" value="TyrKc"/>
    <property type="match status" value="1"/>
</dbReference>
<keyword evidence="9 26" id="KW-0418">Kinase</keyword>
<organism evidence="26 27">
    <name type="scientific">Trichinella nelsoni</name>
    <dbReference type="NCBI Taxonomy" id="6336"/>
    <lineage>
        <taxon>Eukaryota</taxon>
        <taxon>Metazoa</taxon>
        <taxon>Ecdysozoa</taxon>
        <taxon>Nematoda</taxon>
        <taxon>Enoplea</taxon>
        <taxon>Dorylaimia</taxon>
        <taxon>Trichinellida</taxon>
        <taxon>Trichinellidae</taxon>
        <taxon>Trichinella</taxon>
    </lineage>
</organism>
<dbReference type="InterPro" id="IPR003961">
    <property type="entry name" value="FN3_dom"/>
</dbReference>
<keyword evidence="14" id="KW-0829">Tyrosine-protein kinase</keyword>
<dbReference type="PROSITE" id="PS50011">
    <property type="entry name" value="PROTEIN_KINASE_DOM"/>
    <property type="match status" value="1"/>
</dbReference>
<evidence type="ECO:0000313" key="27">
    <source>
        <dbReference type="Proteomes" id="UP000054630"/>
    </source>
</evidence>
<evidence type="ECO:0000256" key="6">
    <source>
        <dbReference type="ARBA" id="ARBA00022729"/>
    </source>
</evidence>
<feature type="active site" evidence="18">
    <location>
        <position position="2621"/>
    </location>
</feature>
<evidence type="ECO:0000256" key="5">
    <source>
        <dbReference type="ARBA" id="ARBA00022692"/>
    </source>
</evidence>
<comment type="subcellular location">
    <subcellularLocation>
        <location evidence="1">Membrane</location>
        <topology evidence="1">Single-pass type I membrane protein</topology>
    </subcellularLocation>
</comment>
<keyword evidence="8 19" id="KW-0547">Nucleotide-binding</keyword>
<feature type="domain" description="Protein kinase" evidence="23">
    <location>
        <begin position="1997"/>
        <end position="2280"/>
    </location>
</feature>
<dbReference type="InterPro" id="IPR013783">
    <property type="entry name" value="Ig-like_fold"/>
</dbReference>
<dbReference type="InterPro" id="IPR036116">
    <property type="entry name" value="FN3_sf"/>
</dbReference>
<dbReference type="InterPro" id="IPR011009">
    <property type="entry name" value="Kinase-like_dom_sf"/>
</dbReference>
<feature type="compositionally biased region" description="Polar residues" evidence="21">
    <location>
        <begin position="2335"/>
        <end position="2352"/>
    </location>
</feature>
<keyword evidence="3" id="KW-0597">Phosphoprotein</keyword>
<dbReference type="SUPFAM" id="SSF56112">
    <property type="entry name" value="Protein kinase-like (PK-like)"/>
    <property type="match status" value="1"/>
</dbReference>
<dbReference type="Gene3D" id="2.60.40.10">
    <property type="entry name" value="Immunoglobulins"/>
    <property type="match status" value="2"/>
</dbReference>
<proteinExistence type="inferred from homology"/>
<evidence type="ECO:0000259" key="23">
    <source>
        <dbReference type="PROSITE" id="PS50011"/>
    </source>
</evidence>
<evidence type="ECO:0000313" key="26">
    <source>
        <dbReference type="EMBL" id="KRX23542.1"/>
    </source>
</evidence>
<dbReference type="InterPro" id="IPR000719">
    <property type="entry name" value="Prot_kinase_dom"/>
</dbReference>
<evidence type="ECO:0000256" key="8">
    <source>
        <dbReference type="ARBA" id="ARBA00022741"/>
    </source>
</evidence>
<dbReference type="InterPro" id="IPR036046">
    <property type="entry name" value="Acylphosphatase-like_dom_sf"/>
</dbReference>
<feature type="domain" description="Fibronectin type-III" evidence="24">
    <location>
        <begin position="650"/>
        <end position="749"/>
    </location>
</feature>
<feature type="transmembrane region" description="Helical" evidence="22">
    <location>
        <begin position="1925"/>
        <end position="1949"/>
    </location>
</feature>
<dbReference type="PROSITE" id="PS00151">
    <property type="entry name" value="ACYLPHOSPHATASE_2"/>
    <property type="match status" value="1"/>
</dbReference>
<keyword evidence="5 22" id="KW-0812">Transmembrane</keyword>
<dbReference type="InterPro" id="IPR017968">
    <property type="entry name" value="Acylphosphatase_CS"/>
</dbReference>
<evidence type="ECO:0000256" key="20">
    <source>
        <dbReference type="RuleBase" id="RU004168"/>
    </source>
</evidence>
<dbReference type="PROSITE" id="PS51160">
    <property type="entry name" value="ACYLPHOSPHATASE_3"/>
    <property type="match status" value="1"/>
</dbReference>
<dbReference type="InterPro" id="IPR057329">
    <property type="entry name" value="Beta-prop_Rol-3"/>
</dbReference>
<name>A0A0V0SA20_9BILA</name>
<dbReference type="SMART" id="SM00060">
    <property type="entry name" value="FN3"/>
    <property type="match status" value="5"/>
</dbReference>
<evidence type="ECO:0000256" key="15">
    <source>
        <dbReference type="ARBA" id="ARBA00023180"/>
    </source>
</evidence>
<dbReference type="PROSITE" id="PS00150">
    <property type="entry name" value="ACYLPHOSPHATASE_1"/>
    <property type="match status" value="1"/>
</dbReference>
<keyword evidence="6" id="KW-0732">Signal</keyword>
<keyword evidence="13 22" id="KW-0472">Membrane</keyword>
<evidence type="ECO:0000256" key="11">
    <source>
        <dbReference type="ARBA" id="ARBA00022840"/>
    </source>
</evidence>
<dbReference type="GO" id="GO:0005886">
    <property type="term" value="C:plasma membrane"/>
    <property type="evidence" value="ECO:0007669"/>
    <property type="project" value="TreeGrafter"/>
</dbReference>
<dbReference type="Pfam" id="PF25494">
    <property type="entry name" value="Beta-prop_Rol-3"/>
    <property type="match status" value="1"/>
</dbReference>